<gene>
    <name evidence="2" type="ORF">LCGC14_0987100</name>
</gene>
<reference evidence="2" key="1">
    <citation type="journal article" date="2015" name="Nature">
        <title>Complex archaea that bridge the gap between prokaryotes and eukaryotes.</title>
        <authorList>
            <person name="Spang A."/>
            <person name="Saw J.H."/>
            <person name="Jorgensen S.L."/>
            <person name="Zaremba-Niedzwiedzka K."/>
            <person name="Martijn J."/>
            <person name="Lind A.E."/>
            <person name="van Eijk R."/>
            <person name="Schleper C."/>
            <person name="Guy L."/>
            <person name="Ettema T.J."/>
        </authorList>
    </citation>
    <scope>NUCLEOTIDE SEQUENCE</scope>
</reference>
<comment type="caution">
    <text evidence="2">The sequence shown here is derived from an EMBL/GenBank/DDBJ whole genome shotgun (WGS) entry which is preliminary data.</text>
</comment>
<evidence type="ECO:0000313" key="2">
    <source>
        <dbReference type="EMBL" id="KKN15330.1"/>
    </source>
</evidence>
<feature type="region of interest" description="Disordered" evidence="1">
    <location>
        <begin position="135"/>
        <end position="162"/>
    </location>
</feature>
<proteinExistence type="predicted"/>
<sequence>MKVNSIRFDIDREISIYCEKSKGEDFSSLKYAVVDYDISLISEPLKKVREQCKIYKKNIQFQQKYFILFFPLDNIISPYESQVRFKSIMFFISGNKKVRFKINKTFSFKELQKNGSGKCVNTTTIGKLHEPYQENLQKGRLSSQKKGSSTKRNSSSSTTSEETKSLFVDSLKQFNDEVRGSSLESLIKKKGPNLQFNLKSFGISLLCKLLLLTKYVNNLVDNNFQDDLNQFVKINLVEEKLSEALT</sequence>
<dbReference type="AlphaFoldDB" id="A0A0F9N6W5"/>
<protein>
    <submittedName>
        <fullName evidence="2">Uncharacterized protein</fullName>
    </submittedName>
</protein>
<evidence type="ECO:0000256" key="1">
    <source>
        <dbReference type="SAM" id="MobiDB-lite"/>
    </source>
</evidence>
<accession>A0A0F9N6W5</accession>
<name>A0A0F9N6W5_9ZZZZ</name>
<feature type="compositionally biased region" description="Low complexity" evidence="1">
    <location>
        <begin position="145"/>
        <end position="160"/>
    </location>
</feature>
<feature type="compositionally biased region" description="Polar residues" evidence="1">
    <location>
        <begin position="135"/>
        <end position="144"/>
    </location>
</feature>
<dbReference type="EMBL" id="LAZR01003723">
    <property type="protein sequence ID" value="KKN15330.1"/>
    <property type="molecule type" value="Genomic_DNA"/>
</dbReference>
<organism evidence="2">
    <name type="scientific">marine sediment metagenome</name>
    <dbReference type="NCBI Taxonomy" id="412755"/>
    <lineage>
        <taxon>unclassified sequences</taxon>
        <taxon>metagenomes</taxon>
        <taxon>ecological metagenomes</taxon>
    </lineage>
</organism>